<dbReference type="InterPro" id="IPR008279">
    <property type="entry name" value="PEP-util_enz_mobile_dom"/>
</dbReference>
<feature type="domain" description="PEP-utilising enzyme mobile" evidence="1">
    <location>
        <begin position="471"/>
        <end position="540"/>
    </location>
</feature>
<proteinExistence type="predicted"/>
<name>A0A6J7EUD3_9ZZZZ</name>
<dbReference type="GO" id="GO:0016772">
    <property type="term" value="F:transferase activity, transferring phosphorus-containing groups"/>
    <property type="evidence" value="ECO:0007669"/>
    <property type="project" value="InterPro"/>
</dbReference>
<dbReference type="SUPFAM" id="SSF52009">
    <property type="entry name" value="Phosphohistidine domain"/>
    <property type="match status" value="1"/>
</dbReference>
<organism evidence="2">
    <name type="scientific">freshwater metagenome</name>
    <dbReference type="NCBI Taxonomy" id="449393"/>
    <lineage>
        <taxon>unclassified sequences</taxon>
        <taxon>metagenomes</taxon>
        <taxon>ecological metagenomes</taxon>
    </lineage>
</organism>
<dbReference type="EMBL" id="CAFBLP010000051">
    <property type="protein sequence ID" value="CAB4884665.1"/>
    <property type="molecule type" value="Genomic_DNA"/>
</dbReference>
<dbReference type="PANTHER" id="PTHR43615:SF1">
    <property type="entry name" value="PPDK_N DOMAIN-CONTAINING PROTEIN"/>
    <property type="match status" value="1"/>
</dbReference>
<evidence type="ECO:0000259" key="1">
    <source>
        <dbReference type="Pfam" id="PF00391"/>
    </source>
</evidence>
<gene>
    <name evidence="2" type="ORF">UFOPK3376_01954</name>
</gene>
<reference evidence="2" key="1">
    <citation type="submission" date="2020-05" db="EMBL/GenBank/DDBJ databases">
        <authorList>
            <person name="Chiriac C."/>
            <person name="Salcher M."/>
            <person name="Ghai R."/>
            <person name="Kavagutti S V."/>
        </authorList>
    </citation>
    <scope>NUCLEOTIDE SEQUENCE</scope>
</reference>
<dbReference type="Pfam" id="PF00391">
    <property type="entry name" value="PEP-utilizers"/>
    <property type="match status" value="1"/>
</dbReference>
<dbReference type="Gene3D" id="3.50.30.10">
    <property type="entry name" value="Phosphohistidine domain"/>
    <property type="match status" value="1"/>
</dbReference>
<dbReference type="AlphaFoldDB" id="A0A6J7EUD3"/>
<dbReference type="InterPro" id="IPR051549">
    <property type="entry name" value="PEP_Utilizing_Enz"/>
</dbReference>
<dbReference type="PANTHER" id="PTHR43615">
    <property type="entry name" value="PHOSPHOENOLPYRUVATE SYNTHASE-RELATED"/>
    <property type="match status" value="1"/>
</dbReference>
<accession>A0A6J7EUD3</accession>
<protein>
    <submittedName>
        <fullName evidence="2">Unannotated protein</fullName>
    </submittedName>
</protein>
<dbReference type="InterPro" id="IPR036637">
    <property type="entry name" value="Phosphohistidine_dom_sf"/>
</dbReference>
<evidence type="ECO:0000313" key="2">
    <source>
        <dbReference type="EMBL" id="CAB4884665.1"/>
    </source>
</evidence>
<sequence>MDVRWDAPGPGLWELDRSHFRGGTTPIVQSLMSAAMESGMRRVMRELGTPADTIQPRFVNGFCYARLRPLISPDRVSTKLAPLPILRLATRLHPEMRRRARTAERTLAERPWRAVISNWESDGRRAIEAVNLALQDVPVRELGDHSLIGHIEDLIAHCRTNLEHHFWLHGYDLGPIGILLTTCNEWGIAPADVIPLLEGASPSTSAPIEALERVRVRVEACGARPSTLEELRGVSAAVANDVDTYLRYRGSLLFSRYDIDGVTVGELPDLVLSTIMSSQTRQSSDDVGTRTAAVRQRVLAEDQAEFDERLAEARAAMNLRDDNGPATSEWPLGLLRLSLLEVGRRLVARGFAQQPGHVFELAPDEIDPAVLAGRGPSSATLADRQQQRQAMALLDPPPTLGDAGAVVPLSVLPPSMGRLVATVQMVMQQLGMAGDRTALGAGLRGTGVGSGSYRGVARSAASPEEALEHMEPGDVLVVAFTTPAYNVVLSIAGGIVTSEGGPLSHAAVLARELGIPAVIGAPGALTEIRNGMVIDVDPVAGEVRIVADV</sequence>